<organism evidence="4 5">
    <name type="scientific">Knoellia subterranea KCTC 19937</name>
    <dbReference type="NCBI Taxonomy" id="1385521"/>
    <lineage>
        <taxon>Bacteria</taxon>
        <taxon>Bacillati</taxon>
        <taxon>Actinomycetota</taxon>
        <taxon>Actinomycetes</taxon>
        <taxon>Micrococcales</taxon>
        <taxon>Intrasporangiaceae</taxon>
        <taxon>Knoellia</taxon>
    </lineage>
</organism>
<evidence type="ECO:0000313" key="5">
    <source>
        <dbReference type="Proteomes" id="UP000030011"/>
    </source>
</evidence>
<gene>
    <name evidence="4" type="ORF">N803_07780</name>
</gene>
<dbReference type="AlphaFoldDB" id="A0A0A0JRF6"/>
<dbReference type="InterPro" id="IPR002123">
    <property type="entry name" value="Plipid/glycerol_acylTrfase"/>
</dbReference>
<comment type="caution">
    <text evidence="4">The sequence shown here is derived from an EMBL/GenBank/DDBJ whole genome shotgun (WGS) entry which is preliminary data.</text>
</comment>
<feature type="domain" description="Phospholipid/glycerol acyltransferase" evidence="3">
    <location>
        <begin position="42"/>
        <end position="152"/>
    </location>
</feature>
<dbReference type="GO" id="GO:0006654">
    <property type="term" value="P:phosphatidic acid biosynthetic process"/>
    <property type="evidence" value="ECO:0007669"/>
    <property type="project" value="TreeGrafter"/>
</dbReference>
<accession>A0A0A0JRF6</accession>
<dbReference type="GO" id="GO:0005886">
    <property type="term" value="C:plasma membrane"/>
    <property type="evidence" value="ECO:0007669"/>
    <property type="project" value="TreeGrafter"/>
</dbReference>
<evidence type="ECO:0000256" key="1">
    <source>
        <dbReference type="ARBA" id="ARBA00022679"/>
    </source>
</evidence>
<name>A0A0A0JRF6_9MICO</name>
<evidence type="ECO:0000313" key="4">
    <source>
        <dbReference type="EMBL" id="KGN38627.1"/>
    </source>
</evidence>
<dbReference type="GO" id="GO:0003841">
    <property type="term" value="F:1-acylglycerol-3-phosphate O-acyltransferase activity"/>
    <property type="evidence" value="ECO:0007669"/>
    <property type="project" value="TreeGrafter"/>
</dbReference>
<dbReference type="Pfam" id="PF01553">
    <property type="entry name" value="Acyltransferase"/>
    <property type="match status" value="1"/>
</dbReference>
<sequence>MTGSPPAAWRAALGRHIGRTLVTSLYAARSHGVENVPLSGPVIFAANHTGYLDGAVVFGLAPRPAHFLVLASTFELGVGPLLHLTGQIPLQQDRGDRTALSSALGVLQRGGAVGIFPEGGRGRGDLEKAGKGVAWLALQGHAPVVPVACLGTRATGELASSWPRLRSRLVVDFGEPISVTRANGIPGRVRLERAAEEIRVALADHVARASAHHGIELPTDVPPDLWD</sequence>
<dbReference type="OrthoDB" id="9808424at2"/>
<dbReference type="STRING" id="1385521.N803_07780"/>
<dbReference type="SUPFAM" id="SSF69593">
    <property type="entry name" value="Glycerol-3-phosphate (1)-acyltransferase"/>
    <property type="match status" value="1"/>
</dbReference>
<evidence type="ECO:0000259" key="3">
    <source>
        <dbReference type="SMART" id="SM00563"/>
    </source>
</evidence>
<protein>
    <submittedName>
        <fullName evidence="4">1-acyl-sn-glycerol-3-phosphate acyltransferase</fullName>
    </submittedName>
</protein>
<dbReference type="eggNOG" id="COG0204">
    <property type="taxonomic scope" value="Bacteria"/>
</dbReference>
<keyword evidence="5" id="KW-1185">Reference proteome</keyword>
<dbReference type="SMART" id="SM00563">
    <property type="entry name" value="PlsC"/>
    <property type="match status" value="1"/>
</dbReference>
<dbReference type="Proteomes" id="UP000030011">
    <property type="component" value="Unassembled WGS sequence"/>
</dbReference>
<reference evidence="4 5" key="1">
    <citation type="submission" date="2013-08" db="EMBL/GenBank/DDBJ databases">
        <title>The genome sequence of Knoellia subterranea.</title>
        <authorList>
            <person name="Zhu W."/>
            <person name="Wang G."/>
        </authorList>
    </citation>
    <scope>NUCLEOTIDE SEQUENCE [LARGE SCALE GENOMIC DNA]</scope>
    <source>
        <strain evidence="4 5">KCTC 19937</strain>
    </source>
</reference>
<evidence type="ECO:0000256" key="2">
    <source>
        <dbReference type="ARBA" id="ARBA00023315"/>
    </source>
</evidence>
<dbReference type="PANTHER" id="PTHR10434:SF11">
    <property type="entry name" value="1-ACYL-SN-GLYCEROL-3-PHOSPHATE ACYLTRANSFERASE"/>
    <property type="match status" value="1"/>
</dbReference>
<proteinExistence type="predicted"/>
<dbReference type="EMBL" id="AVPK01000002">
    <property type="protein sequence ID" value="KGN38627.1"/>
    <property type="molecule type" value="Genomic_DNA"/>
</dbReference>
<keyword evidence="1 4" id="KW-0808">Transferase</keyword>
<dbReference type="PANTHER" id="PTHR10434">
    <property type="entry name" value="1-ACYL-SN-GLYCEROL-3-PHOSPHATE ACYLTRANSFERASE"/>
    <property type="match status" value="1"/>
</dbReference>
<keyword evidence="2 4" id="KW-0012">Acyltransferase</keyword>
<dbReference type="CDD" id="cd07989">
    <property type="entry name" value="LPLAT_AGPAT-like"/>
    <property type="match status" value="1"/>
</dbReference>
<dbReference type="RefSeq" id="WP_035903014.1">
    <property type="nucleotide sequence ID" value="NZ_AVPK01000002.1"/>
</dbReference>